<evidence type="ECO:0000256" key="4">
    <source>
        <dbReference type="PROSITE-ProRule" id="PRU00284"/>
    </source>
</evidence>
<dbReference type="RefSeq" id="WP_092475827.1">
    <property type="nucleotide sequence ID" value="NZ_FOHN01000002.1"/>
</dbReference>
<gene>
    <name evidence="9" type="ORF">SAMN04487772_102215</name>
</gene>
<evidence type="ECO:0000313" key="10">
    <source>
        <dbReference type="Proteomes" id="UP000199800"/>
    </source>
</evidence>
<keyword evidence="2" id="KW-0997">Cell inner membrane</keyword>
<protein>
    <submittedName>
        <fullName evidence="9">Methyl-accepting chemotaxis protein</fullName>
    </submittedName>
</protein>
<dbReference type="GO" id="GO:0005886">
    <property type="term" value="C:plasma membrane"/>
    <property type="evidence" value="ECO:0007669"/>
    <property type="project" value="UniProtKB-SubCell"/>
</dbReference>
<evidence type="ECO:0000256" key="5">
    <source>
        <dbReference type="SAM" id="Coils"/>
    </source>
</evidence>
<evidence type="ECO:0000259" key="8">
    <source>
        <dbReference type="PROSITE" id="PS50192"/>
    </source>
</evidence>
<dbReference type="PROSITE" id="PS50192">
    <property type="entry name" value="T_SNARE"/>
    <property type="match status" value="1"/>
</dbReference>
<dbReference type="InterPro" id="IPR004089">
    <property type="entry name" value="MCPsignal_dom"/>
</dbReference>
<feature type="domain" description="Methyl-accepting transducer" evidence="7">
    <location>
        <begin position="365"/>
        <end position="609"/>
    </location>
</feature>
<evidence type="ECO:0000259" key="7">
    <source>
        <dbReference type="PROSITE" id="PS50111"/>
    </source>
</evidence>
<keyword evidence="3 4" id="KW-0807">Transducer</keyword>
<accession>A0A1H9YVX8</accession>
<comment type="subcellular location">
    <subcellularLocation>
        <location evidence="1">Cell inner membrane</location>
        <topology evidence="1">Multi-pass membrane protein</topology>
    </subcellularLocation>
</comment>
<proteinExistence type="predicted"/>
<dbReference type="STRING" id="29364.SAMN04487772_102215"/>
<keyword evidence="6" id="KW-1133">Transmembrane helix</keyword>
<evidence type="ECO:0000256" key="2">
    <source>
        <dbReference type="ARBA" id="ARBA00022519"/>
    </source>
</evidence>
<dbReference type="PANTHER" id="PTHR32089">
    <property type="entry name" value="METHYL-ACCEPTING CHEMOTAXIS PROTEIN MCPB"/>
    <property type="match status" value="1"/>
</dbReference>
<keyword evidence="6" id="KW-0812">Transmembrane</keyword>
<dbReference type="Proteomes" id="UP000199800">
    <property type="component" value="Unassembled WGS sequence"/>
</dbReference>
<feature type="domain" description="T-SNARE coiled-coil homology" evidence="8">
    <location>
        <begin position="364"/>
        <end position="418"/>
    </location>
</feature>
<dbReference type="GO" id="GO:0007165">
    <property type="term" value="P:signal transduction"/>
    <property type="evidence" value="ECO:0007669"/>
    <property type="project" value="UniProtKB-KW"/>
</dbReference>
<dbReference type="SUPFAM" id="SSF58104">
    <property type="entry name" value="Methyl-accepting chemotaxis protein (MCP) signaling domain"/>
    <property type="match status" value="1"/>
</dbReference>
<name>A0A1H9YVX8_9FIRM</name>
<dbReference type="SMART" id="SM00283">
    <property type="entry name" value="MA"/>
    <property type="match status" value="1"/>
</dbReference>
<dbReference type="EMBL" id="FOHN01000002">
    <property type="protein sequence ID" value="SES73272.1"/>
    <property type="molecule type" value="Genomic_DNA"/>
</dbReference>
<keyword evidence="6" id="KW-0472">Membrane</keyword>
<organism evidence="9 10">
    <name type="scientific">[Clostridium] polysaccharolyticum</name>
    <dbReference type="NCBI Taxonomy" id="29364"/>
    <lineage>
        <taxon>Bacteria</taxon>
        <taxon>Bacillati</taxon>
        <taxon>Bacillota</taxon>
        <taxon>Clostridia</taxon>
        <taxon>Lachnospirales</taxon>
        <taxon>Lachnospiraceae</taxon>
    </lineage>
</organism>
<evidence type="ECO:0000313" key="9">
    <source>
        <dbReference type="EMBL" id="SES73272.1"/>
    </source>
</evidence>
<dbReference type="Gene3D" id="3.30.450.20">
    <property type="entry name" value="PAS domain"/>
    <property type="match status" value="2"/>
</dbReference>
<dbReference type="PANTHER" id="PTHR32089:SF112">
    <property type="entry name" value="LYSOZYME-LIKE PROTEIN-RELATED"/>
    <property type="match status" value="1"/>
</dbReference>
<feature type="coiled-coil region" evidence="5">
    <location>
        <begin position="556"/>
        <end position="593"/>
    </location>
</feature>
<dbReference type="Gene3D" id="1.10.287.950">
    <property type="entry name" value="Methyl-accepting chemotaxis protein"/>
    <property type="match status" value="1"/>
</dbReference>
<evidence type="ECO:0000256" key="6">
    <source>
        <dbReference type="SAM" id="Phobius"/>
    </source>
</evidence>
<dbReference type="InterPro" id="IPR029151">
    <property type="entry name" value="Sensor-like_sf"/>
</dbReference>
<dbReference type="SUPFAM" id="SSF103190">
    <property type="entry name" value="Sensory domain-like"/>
    <property type="match status" value="1"/>
</dbReference>
<sequence length="657" mass="73333">MKKTIRNRITLYTCICLISVIIAAEILNVFSQHLNLVKDANQFVTSQADLKAESTDKWLTSQKNIVIQLKSALEYINTTDLKSIKNYLSFAFQYNHLANEYFIANENDPYIYGTHSGDFNADPKQRIWWKMAIKKQDVIFTEPYQDLATNDMIISIAAPLKLKGIQYVILMDISIKELVKLATETKTKSVQAFLINRTGEVITHENKAFLPKEDSATNLCDKLHVDLINSSPSVIKDYNGQKKFIHTAKIENTGWILGFTENQSVVWNNLLKIILQVCIVCTILILIASFLIQLLLKKSLKPIDTLKSFVIQNVIGKENTVTYNDEVAEIAYLIDQIQSKFIDTIQKTQTAVGSIHEDTALTEQQMSSINQSIMDISAMIQEFGSSIETQSDSIHEINSTCSTVESSVDELSKQASNMASRAGTIITHVNTVVPELLESKNSAVDMTSQSRISLENAIEGAKVIHQITNISNAIKDIATQTNLLALNASIEAARAGDAGKGFSVVADEIRQLAEQSNNEINKVDTLASKVLSSVDVLSFESTKVIHFLGETVLEDYDKLEKLAQHYKEDATYYENESNTLNASSEELNAAIQNISNVIQTITDTQEQLDEGTETINSNLQKITMDSASITEESQKIKRDVEELSSTIETFHVEQNQD</sequence>
<reference evidence="9 10" key="1">
    <citation type="submission" date="2016-10" db="EMBL/GenBank/DDBJ databases">
        <authorList>
            <person name="de Groot N.N."/>
        </authorList>
    </citation>
    <scope>NUCLEOTIDE SEQUENCE [LARGE SCALE GENOMIC DNA]</scope>
    <source>
        <strain evidence="9 10">DSM 1801</strain>
    </source>
</reference>
<dbReference type="CDD" id="cd12913">
    <property type="entry name" value="PDC1_MCP_like"/>
    <property type="match status" value="1"/>
</dbReference>
<feature type="transmembrane region" description="Helical" evidence="6">
    <location>
        <begin position="273"/>
        <end position="296"/>
    </location>
</feature>
<keyword evidence="2" id="KW-1003">Cell membrane</keyword>
<evidence type="ECO:0000256" key="1">
    <source>
        <dbReference type="ARBA" id="ARBA00004429"/>
    </source>
</evidence>
<dbReference type="Pfam" id="PF22673">
    <property type="entry name" value="MCP-like_PDC_1"/>
    <property type="match status" value="1"/>
</dbReference>
<dbReference type="OrthoDB" id="9760371at2"/>
<dbReference type="AlphaFoldDB" id="A0A1H9YVX8"/>
<keyword evidence="10" id="KW-1185">Reference proteome</keyword>
<evidence type="ECO:0000256" key="3">
    <source>
        <dbReference type="ARBA" id="ARBA00023224"/>
    </source>
</evidence>
<dbReference type="Pfam" id="PF00015">
    <property type="entry name" value="MCPsignal"/>
    <property type="match status" value="1"/>
</dbReference>
<dbReference type="InterPro" id="IPR000727">
    <property type="entry name" value="T_SNARE_dom"/>
</dbReference>
<keyword evidence="5" id="KW-0175">Coiled coil</keyword>
<dbReference type="PROSITE" id="PS50111">
    <property type="entry name" value="CHEMOTAXIS_TRANSDUC_2"/>
    <property type="match status" value="1"/>
</dbReference>